<sequence>MTQNEVLAFYAGGRILQKLRPQSVLSLNGKHDIDLDYSCPKDEDCIERTVDITLMGRIYAELETVAKKEQQVPEMAKIRDKGMAVKQVLTRSTLQQFYEVEEDNKVTMKMSYKEPNMQTIVNDVFKTNGHHLKLITSHFVYAREVKISTKGLDQNNKKLETRFIEPVLVSLASKSEMRDEDTSTDGMVITGVTHTDASQESKCSAEAVRIPKEIHQIRLFYHTKVKKNQFVELDDEEQPTATDTHHTIIKSVVIPTFELKHAICQVRREQAKYSSFSELLVDASEKDESQKLPEIKDRGIIMKIIYDEHNKIVEVEEMTSKLGVTRTLVKEKVVKRQNAKCVRYNNQNNINPTGYKVDKNEYDTEGINTKFNLSRKSNNRFIYEEVRQPGLEVMMKYILMITKKNFNGTNYYFNKDLNTRFFLKPYYEIINGEDKKEGELDVIVKLDMRKNADRMQNFEDVNKLKNKVDIAKIEEIKGCYQLSGDNLIDFTDEDKSIKKLIEDWGSHNARTGRGKDILKFALYTTPGRFITDLELKTQIIKKTQRKNNNNNAGSESSMNNIFDWKELDYEVRITETPIVRSVEVAVKLKNDETEKCLLMTTKEPNILTIIAARTFDCEDFSKDDTATFLTKLKARFSKAKHTRSEYFTSTTTAHVKKTTGPLIDSHKAACPYYQFGLFAIQSHTNFYEIVPRNRRDDTPKPYITDDEKDKEENDELREKRNKLIERTRERRKHVPKGYHRVQASQRTDYKI</sequence>
<protein>
    <submittedName>
        <fullName evidence="2">Uncharacterized protein</fullName>
    </submittedName>
</protein>
<comment type="caution">
    <text evidence="2">The sequence shown here is derived from an EMBL/GenBank/DDBJ whole genome shotgun (WGS) entry which is preliminary data.</text>
</comment>
<feature type="compositionally biased region" description="Basic residues" evidence="1">
    <location>
        <begin position="729"/>
        <end position="739"/>
    </location>
</feature>
<feature type="region of interest" description="Disordered" evidence="1">
    <location>
        <begin position="691"/>
        <end position="751"/>
    </location>
</feature>
<reference evidence="2 3" key="1">
    <citation type="submission" date="2024-11" db="EMBL/GenBank/DDBJ databases">
        <title>Adaptive evolution of stress response genes in parasites aligns with host niche diversity.</title>
        <authorList>
            <person name="Hahn C."/>
            <person name="Resl P."/>
        </authorList>
    </citation>
    <scope>NUCLEOTIDE SEQUENCE [LARGE SCALE GENOMIC DNA]</scope>
    <source>
        <strain evidence="2">EGGRZ-B1_66</strain>
        <tissue evidence="2">Body</tissue>
    </source>
</reference>
<evidence type="ECO:0000256" key="1">
    <source>
        <dbReference type="SAM" id="MobiDB-lite"/>
    </source>
</evidence>
<feature type="compositionally biased region" description="Polar residues" evidence="1">
    <location>
        <begin position="742"/>
        <end position="751"/>
    </location>
</feature>
<gene>
    <name evidence="2" type="ORF">Ciccas_013415</name>
</gene>
<feature type="non-terminal residue" evidence="2">
    <location>
        <position position="751"/>
    </location>
</feature>
<dbReference type="EMBL" id="JBJKFK010005950">
    <property type="protein sequence ID" value="KAL3308058.1"/>
    <property type="molecule type" value="Genomic_DNA"/>
</dbReference>
<feature type="compositionally biased region" description="Basic and acidic residues" evidence="1">
    <location>
        <begin position="691"/>
        <end position="728"/>
    </location>
</feature>
<accession>A0ABD2PM43</accession>
<name>A0ABD2PM43_9PLAT</name>
<organism evidence="2 3">
    <name type="scientific">Cichlidogyrus casuarinus</name>
    <dbReference type="NCBI Taxonomy" id="1844966"/>
    <lineage>
        <taxon>Eukaryota</taxon>
        <taxon>Metazoa</taxon>
        <taxon>Spiralia</taxon>
        <taxon>Lophotrochozoa</taxon>
        <taxon>Platyhelminthes</taxon>
        <taxon>Monogenea</taxon>
        <taxon>Monopisthocotylea</taxon>
        <taxon>Dactylogyridea</taxon>
        <taxon>Ancyrocephalidae</taxon>
        <taxon>Cichlidogyrus</taxon>
    </lineage>
</organism>
<dbReference type="AlphaFoldDB" id="A0ABD2PM43"/>
<keyword evidence="3" id="KW-1185">Reference proteome</keyword>
<dbReference type="Proteomes" id="UP001626550">
    <property type="component" value="Unassembled WGS sequence"/>
</dbReference>
<evidence type="ECO:0000313" key="2">
    <source>
        <dbReference type="EMBL" id="KAL3308058.1"/>
    </source>
</evidence>
<evidence type="ECO:0000313" key="3">
    <source>
        <dbReference type="Proteomes" id="UP001626550"/>
    </source>
</evidence>
<proteinExistence type="predicted"/>